<keyword evidence="1" id="KW-1133">Transmembrane helix</keyword>
<dbReference type="STRING" id="1121416.SAMN02745220_00973"/>
<keyword evidence="1" id="KW-0812">Transmembrane</keyword>
<gene>
    <name evidence="2" type="ORF">SAMN02745220_00973</name>
</gene>
<dbReference type="AlphaFoldDB" id="A0A1M7Y0M8"/>
<keyword evidence="3" id="KW-1185">Reference proteome</keyword>
<organism evidence="2 3">
    <name type="scientific">Desulfopila aestuarii DSM 18488</name>
    <dbReference type="NCBI Taxonomy" id="1121416"/>
    <lineage>
        <taxon>Bacteria</taxon>
        <taxon>Pseudomonadati</taxon>
        <taxon>Thermodesulfobacteriota</taxon>
        <taxon>Desulfobulbia</taxon>
        <taxon>Desulfobulbales</taxon>
        <taxon>Desulfocapsaceae</taxon>
        <taxon>Desulfopila</taxon>
    </lineage>
</organism>
<feature type="transmembrane region" description="Helical" evidence="1">
    <location>
        <begin position="55"/>
        <end position="73"/>
    </location>
</feature>
<sequence>MIPGDFLLSALVWLMQEKELAFSLLHKLKKFSPNGKICYHILMNLLPDRFLAERIGIMKVLCGCFTGFMALILKSTN</sequence>
<protein>
    <submittedName>
        <fullName evidence="2">Uncharacterized protein</fullName>
    </submittedName>
</protein>
<dbReference type="EMBL" id="FRFE01000003">
    <property type="protein sequence ID" value="SHO45034.1"/>
    <property type="molecule type" value="Genomic_DNA"/>
</dbReference>
<accession>A0A1M7Y0M8</accession>
<proteinExistence type="predicted"/>
<keyword evidence="1" id="KW-0472">Membrane</keyword>
<name>A0A1M7Y0M8_9BACT</name>
<dbReference type="Proteomes" id="UP000184603">
    <property type="component" value="Unassembled WGS sequence"/>
</dbReference>
<reference evidence="2 3" key="1">
    <citation type="submission" date="2016-12" db="EMBL/GenBank/DDBJ databases">
        <authorList>
            <person name="Song W.-J."/>
            <person name="Kurnit D.M."/>
        </authorList>
    </citation>
    <scope>NUCLEOTIDE SEQUENCE [LARGE SCALE GENOMIC DNA]</scope>
    <source>
        <strain evidence="2 3">DSM 18488</strain>
    </source>
</reference>
<evidence type="ECO:0000313" key="3">
    <source>
        <dbReference type="Proteomes" id="UP000184603"/>
    </source>
</evidence>
<evidence type="ECO:0000256" key="1">
    <source>
        <dbReference type="SAM" id="Phobius"/>
    </source>
</evidence>
<evidence type="ECO:0000313" key="2">
    <source>
        <dbReference type="EMBL" id="SHO45034.1"/>
    </source>
</evidence>